<evidence type="ECO:0000313" key="4">
    <source>
        <dbReference type="Proteomes" id="UP000460715"/>
    </source>
</evidence>
<evidence type="ECO:0000256" key="1">
    <source>
        <dbReference type="ARBA" id="ARBA00006484"/>
    </source>
</evidence>
<dbReference type="EMBL" id="SNVJ01000005">
    <property type="protein sequence ID" value="MXP63132.1"/>
    <property type="molecule type" value="Genomic_DNA"/>
</dbReference>
<dbReference type="GO" id="GO:0016616">
    <property type="term" value="F:oxidoreductase activity, acting on the CH-OH group of donors, NAD or NADP as acceptor"/>
    <property type="evidence" value="ECO:0007669"/>
    <property type="project" value="TreeGrafter"/>
</dbReference>
<gene>
    <name evidence="3" type="ORF">E0493_07160</name>
</gene>
<dbReference type="GO" id="GO:0006633">
    <property type="term" value="P:fatty acid biosynthetic process"/>
    <property type="evidence" value="ECO:0007669"/>
    <property type="project" value="TreeGrafter"/>
</dbReference>
<name>A0A845BCU3_9PROT</name>
<evidence type="ECO:0000313" key="3">
    <source>
        <dbReference type="EMBL" id="MXP63132.1"/>
    </source>
</evidence>
<evidence type="ECO:0000256" key="2">
    <source>
        <dbReference type="ARBA" id="ARBA00023002"/>
    </source>
</evidence>
<dbReference type="RefSeq" id="WP_160936263.1">
    <property type="nucleotide sequence ID" value="NZ_SNVJ01000005.1"/>
</dbReference>
<accession>A0A845BCU3</accession>
<dbReference type="FunFam" id="3.40.50.720:FF:000084">
    <property type="entry name" value="Short-chain dehydrogenase reductase"/>
    <property type="match status" value="1"/>
</dbReference>
<dbReference type="InterPro" id="IPR002347">
    <property type="entry name" value="SDR_fam"/>
</dbReference>
<keyword evidence="2" id="KW-0560">Oxidoreductase</keyword>
<dbReference type="PROSITE" id="PS00061">
    <property type="entry name" value="ADH_SHORT"/>
    <property type="match status" value="1"/>
</dbReference>
<dbReference type="PRINTS" id="PR00081">
    <property type="entry name" value="GDHRDH"/>
</dbReference>
<dbReference type="InterPro" id="IPR020904">
    <property type="entry name" value="Sc_DH/Rdtase_CS"/>
</dbReference>
<comment type="similarity">
    <text evidence="1">Belongs to the short-chain dehydrogenases/reductases (SDR) family.</text>
</comment>
<dbReference type="OrthoDB" id="198783at2"/>
<dbReference type="PANTHER" id="PTHR42760:SF133">
    <property type="entry name" value="3-OXOACYL-[ACYL-CARRIER-PROTEIN] REDUCTASE"/>
    <property type="match status" value="1"/>
</dbReference>
<sequence length="257" mass="26395">MIRYELPGKTALVTGGASGIGLATVRGLAEAGCRVAINHLPDDPRAEGVIAALRAAGHDVISAPGNVGEAESGPRMVEKAIADLGGKLDYLVNNAGTPGTSSLIPPAALDRLTEELWQTVLQVNLLGVFRCAKAAAPALKASHGAVVNVASIAGLDSPGSSMAYGATKAGVISLTKNLARSLAPEARVNAIAPGAVDSPWMVEWTEERRAASANKALLKRRNQPEDLAEVIIFLLAGARMVTGQTVVVDGGLTLEAR</sequence>
<dbReference type="CDD" id="cd05233">
    <property type="entry name" value="SDR_c"/>
    <property type="match status" value="1"/>
</dbReference>
<reference evidence="3 4" key="1">
    <citation type="submission" date="2019-03" db="EMBL/GenBank/DDBJ databases">
        <title>Roseomonas sp. a novel Roseomonas species isolated from Sea whip Gorgonian.</title>
        <authorList>
            <person name="Li F."/>
            <person name="Pan X."/>
            <person name="Huang S."/>
            <person name="Li Z."/>
            <person name="Meng B."/>
        </authorList>
    </citation>
    <scope>NUCLEOTIDE SEQUENCE [LARGE SCALE GENOMIC DNA]</scope>
    <source>
        <strain evidence="3 4">M0104</strain>
    </source>
</reference>
<dbReference type="Pfam" id="PF13561">
    <property type="entry name" value="adh_short_C2"/>
    <property type="match status" value="1"/>
</dbReference>
<dbReference type="InterPro" id="IPR036291">
    <property type="entry name" value="NAD(P)-bd_dom_sf"/>
</dbReference>
<keyword evidence="4" id="KW-1185">Reference proteome</keyword>
<dbReference type="SUPFAM" id="SSF51735">
    <property type="entry name" value="NAD(P)-binding Rossmann-fold domains"/>
    <property type="match status" value="1"/>
</dbReference>
<proteinExistence type="inferred from homology"/>
<organism evidence="3 4">
    <name type="scientific">Teichococcus coralli</name>
    <dbReference type="NCBI Taxonomy" id="2545983"/>
    <lineage>
        <taxon>Bacteria</taxon>
        <taxon>Pseudomonadati</taxon>
        <taxon>Pseudomonadota</taxon>
        <taxon>Alphaproteobacteria</taxon>
        <taxon>Acetobacterales</taxon>
        <taxon>Roseomonadaceae</taxon>
        <taxon>Roseomonas</taxon>
    </lineage>
</organism>
<dbReference type="Gene3D" id="3.40.50.720">
    <property type="entry name" value="NAD(P)-binding Rossmann-like Domain"/>
    <property type="match status" value="1"/>
</dbReference>
<protein>
    <submittedName>
        <fullName evidence="3">SDR family oxidoreductase</fullName>
    </submittedName>
</protein>
<dbReference type="GO" id="GO:0048038">
    <property type="term" value="F:quinone binding"/>
    <property type="evidence" value="ECO:0007669"/>
    <property type="project" value="TreeGrafter"/>
</dbReference>
<dbReference type="PRINTS" id="PR00080">
    <property type="entry name" value="SDRFAMILY"/>
</dbReference>
<dbReference type="AlphaFoldDB" id="A0A845BCU3"/>
<dbReference type="Proteomes" id="UP000460715">
    <property type="component" value="Unassembled WGS sequence"/>
</dbReference>
<comment type="caution">
    <text evidence="3">The sequence shown here is derived from an EMBL/GenBank/DDBJ whole genome shotgun (WGS) entry which is preliminary data.</text>
</comment>
<dbReference type="PANTHER" id="PTHR42760">
    <property type="entry name" value="SHORT-CHAIN DEHYDROGENASES/REDUCTASES FAMILY MEMBER"/>
    <property type="match status" value="1"/>
</dbReference>